<dbReference type="EMBL" id="CP022115">
    <property type="protein sequence ID" value="ASJ23703.1"/>
    <property type="molecule type" value="Genomic_DNA"/>
</dbReference>
<dbReference type="AlphaFoldDB" id="A0A248LHM9"/>
<proteinExistence type="predicted"/>
<protein>
    <submittedName>
        <fullName evidence="1">Uncharacterized protein</fullName>
    </submittedName>
</protein>
<evidence type="ECO:0000313" key="2">
    <source>
        <dbReference type="Proteomes" id="UP000197424"/>
    </source>
</evidence>
<reference evidence="2" key="1">
    <citation type="submission" date="2017-06" db="EMBL/GenBank/DDBJ databases">
        <title>Whole genome sequence of Laribacter hongkongensis LHGZ1.</title>
        <authorList>
            <person name="Chen D."/>
            <person name="Wu H."/>
            <person name="Chen J."/>
        </authorList>
    </citation>
    <scope>NUCLEOTIDE SEQUENCE [LARGE SCALE GENOMIC DNA]</scope>
    <source>
        <strain evidence="2">LHGZ1</strain>
    </source>
</reference>
<organism evidence="1 2">
    <name type="scientific">Laribacter hongkongensis</name>
    <dbReference type="NCBI Taxonomy" id="168471"/>
    <lineage>
        <taxon>Bacteria</taxon>
        <taxon>Pseudomonadati</taxon>
        <taxon>Pseudomonadota</taxon>
        <taxon>Betaproteobacteria</taxon>
        <taxon>Neisseriales</taxon>
        <taxon>Aquaspirillaceae</taxon>
        <taxon>Laribacter</taxon>
    </lineage>
</organism>
<sequence>MAAGHVYSSSEIRTAFAAIGVRYYEGMAIEEAIMMVRRFISEQMKSITLSGNSPDPASGISYDPGNRADCLYVKRAIAQRQLFMTLHPGVPLINYPEREALKNKASVMVRDHDLPLPTRCEWAEQWIAACFARSVTGSLSADDPLSFVCHPGFREYASHYLHADPAETSLRYGAEVAGVLLARYPAPDVLRIGPGMTLWQDC</sequence>
<accession>A0A248LHM9</accession>
<name>A0A248LHM9_9NEIS</name>
<gene>
    <name evidence="1" type="ORF">LHGZ1_0872</name>
</gene>
<dbReference type="RefSeq" id="WP_088860248.1">
    <property type="nucleotide sequence ID" value="NZ_CP022115.1"/>
</dbReference>
<evidence type="ECO:0000313" key="1">
    <source>
        <dbReference type="EMBL" id="ASJ23703.1"/>
    </source>
</evidence>
<dbReference type="OrthoDB" id="9992642at2"/>
<dbReference type="Proteomes" id="UP000197424">
    <property type="component" value="Chromosome"/>
</dbReference>